<organism evidence="11 12">
    <name type="scientific">Chytriomyces confervae</name>
    <dbReference type="NCBI Taxonomy" id="246404"/>
    <lineage>
        <taxon>Eukaryota</taxon>
        <taxon>Fungi</taxon>
        <taxon>Fungi incertae sedis</taxon>
        <taxon>Chytridiomycota</taxon>
        <taxon>Chytridiomycota incertae sedis</taxon>
        <taxon>Chytridiomycetes</taxon>
        <taxon>Chytridiales</taxon>
        <taxon>Chytriomycetaceae</taxon>
        <taxon>Chytriomyces</taxon>
    </lineage>
</organism>
<sequence length="1461" mass="160839">MRERHNAKARSSSLHKKKKQRFVKSATVNVTNNVLDQNDTGADVSYVATSAPMPLLLDAKSDRAADPSVPTNILHLLPEMPEGKLTSKKRKRLEKFIQSQLKKEERVKLVKKLGDQHLEDSVGDLLKSSKALGSGKLTAKEKLRQSLKEHRIGIPISDPNSRLFVQHEQGGNDYETYDDYMDEDNSGSDNDDNEETETASKPAFGSSLKSNAAFGSSLKSDAPSNGGFGAAVKKSADGSAVPMMIIKKKKKKKQVKKKKAVIEHKFSGQSSDEGERDSEDEESGDSHSENEVLEESGDEEGEEEQDSEESESESEDETDEPKKSLGKAKGPVWNSDVVSGVSFPNQPEKKPAAAVATTKPTPKPQQSPATRANQYYMQVHRSAETELSRMSLPILREEQAIMESILNKTTTILCGETGSGKTTQLPQFLYEHGFGNPLHPLYPGMIAITQPRRVAAVSMAKRVAEEMSMDLMKGPVGYQIRYDTSTVSAATRIKFMTEGILLRELSAAAESADSSNGENKNGKGGDLLLTKYSVIIIDEAHERTVGTDVLIGWLTRIATLRNSGKISGVKPLKLVIMSATLRVQDFTGNKVLFPPEAGIPPVVKVDGRQFKVTIHYNKVTPETDYISEAFKKVSKIHTKLPHGAILVFLTGQSEITTLVNRLRKAYPAKEGAVPQIEHEKNLLEKGKDGKENLESSDSMFGEAEDGQTDDHDDLDFLNEDGVDDFEDMAYLDEDDEEEETQTLAGAEGDEAEEVVDEEVDRENWPLHVLPLYSLLPTAAQMRVFEAPPPGTRLCVIATNVAETSLTIPGVKYVIDCGKVKERRYDTHTGVQTFQIGWTSRASADQRAGRAGRVAPGHCYRLFSSAVFANHFEQFSRPEMLRVPIEGVVLQMKSMGISNVLNFPFPTPPGRDNLRAGETLLVHLGAVERSSEVSESAGKITELGKMLAKFPVSPRFAKMLIIAADQPGFALPYTIALVSGMSCGDPFIRDDSVTGRKGEDDDEEDKEFKSKLVGEWHRVMQLFAGDPPISDALRILRAIGAYSAASSKSPAAASQFIEKHFLRPKAIEEIERLRTQLATLVRTAVSFDKAGLKHLNNKSSMIPPPTVQDTTLLRQIILAGFPDQIARYDLAATKAALSTGAKNVKPIYTTMWGSKTDVFTIHGSSCLARLRPAPEWIVYEEVVGVEERLTADNSGILFTRPDSTVSAVNAGSIKNKKLMLKNVTAITEDWIAKVGPKSLLKPGKLLEQPTPRYDINKDKVVGFSAPNYGPKVWELPTMEVDVDLKNAVQWFALALLEGGVKPGHAVSKKAKAKKTNSPKDMFGILQPYLTAKPAIITKSWSKVQSKVNSLLTTLLSKSIATRDSLVRIWYENPSFLLAEYLAWLPSELHMAVQLIWPPIEFIQEFEIIPSKPTANSKLPPFKEKPGILKKLEPFLIQVPKDDDLRRREVATAAARESDADSD</sequence>
<dbReference type="GO" id="GO:1990904">
    <property type="term" value="C:ribonucleoprotein complex"/>
    <property type="evidence" value="ECO:0007669"/>
    <property type="project" value="UniProtKB-ARBA"/>
</dbReference>
<feature type="compositionally biased region" description="Acidic residues" evidence="8">
    <location>
        <begin position="291"/>
        <end position="319"/>
    </location>
</feature>
<dbReference type="Proteomes" id="UP000320333">
    <property type="component" value="Unassembled WGS sequence"/>
</dbReference>
<dbReference type="SUPFAM" id="SSF52540">
    <property type="entry name" value="P-loop containing nucleoside triphosphate hydrolases"/>
    <property type="match status" value="1"/>
</dbReference>
<dbReference type="PANTHER" id="PTHR18934:SF99">
    <property type="entry name" value="ATP-DEPENDENT RNA HELICASE DHX37-RELATED"/>
    <property type="match status" value="1"/>
</dbReference>
<evidence type="ECO:0000256" key="3">
    <source>
        <dbReference type="ARBA" id="ARBA00022741"/>
    </source>
</evidence>
<evidence type="ECO:0000256" key="1">
    <source>
        <dbReference type="ARBA" id="ARBA00008792"/>
    </source>
</evidence>
<keyword evidence="5" id="KW-0347">Helicase</keyword>
<dbReference type="InterPro" id="IPR014001">
    <property type="entry name" value="Helicase_ATP-bd"/>
</dbReference>
<evidence type="ECO:0000259" key="10">
    <source>
        <dbReference type="PROSITE" id="PS51194"/>
    </source>
</evidence>
<dbReference type="InterPro" id="IPR048333">
    <property type="entry name" value="HA2_WH"/>
</dbReference>
<dbReference type="GO" id="GO:0016787">
    <property type="term" value="F:hydrolase activity"/>
    <property type="evidence" value="ECO:0007669"/>
    <property type="project" value="UniProtKB-KW"/>
</dbReference>
<comment type="caution">
    <text evidence="11">The sequence shown here is derived from an EMBL/GenBank/DDBJ whole genome shotgun (WGS) entry which is preliminary data.</text>
</comment>
<dbReference type="Pfam" id="PF04408">
    <property type="entry name" value="WHD_HA2"/>
    <property type="match status" value="1"/>
</dbReference>
<evidence type="ECO:0000256" key="7">
    <source>
        <dbReference type="ARBA" id="ARBA00047984"/>
    </source>
</evidence>
<feature type="compositionally biased region" description="Acidic residues" evidence="8">
    <location>
        <begin position="272"/>
        <end position="283"/>
    </location>
</feature>
<dbReference type="Pfam" id="PF00271">
    <property type="entry name" value="Helicase_C"/>
    <property type="match status" value="1"/>
</dbReference>
<feature type="domain" description="Helicase ATP-binding" evidence="9">
    <location>
        <begin position="402"/>
        <end position="599"/>
    </location>
</feature>
<dbReference type="PROSITE" id="PS51194">
    <property type="entry name" value="HELICASE_CTER"/>
    <property type="match status" value="1"/>
</dbReference>
<name>A0A507EP95_9FUNG</name>
<reference evidence="11 12" key="1">
    <citation type="journal article" date="2019" name="Sci. Rep.">
        <title>Comparative genomics of chytrid fungi reveal insights into the obligate biotrophic and pathogenic lifestyle of Synchytrium endobioticum.</title>
        <authorList>
            <person name="van de Vossenberg B.T.L.H."/>
            <person name="Warris S."/>
            <person name="Nguyen H.D.T."/>
            <person name="van Gent-Pelzer M.P.E."/>
            <person name="Joly D.L."/>
            <person name="van de Geest H.C."/>
            <person name="Bonants P.J.M."/>
            <person name="Smith D.S."/>
            <person name="Levesque C.A."/>
            <person name="van der Lee T.A.J."/>
        </authorList>
    </citation>
    <scope>NUCLEOTIDE SEQUENCE [LARGE SCALE GENOMIC DNA]</scope>
    <source>
        <strain evidence="11 12">CBS 675.73</strain>
    </source>
</reference>
<dbReference type="STRING" id="246404.A0A507EP95"/>
<evidence type="ECO:0000256" key="5">
    <source>
        <dbReference type="ARBA" id="ARBA00022806"/>
    </source>
</evidence>
<dbReference type="EMBL" id="QEAP01000465">
    <property type="protein sequence ID" value="TPX65903.1"/>
    <property type="molecule type" value="Genomic_DNA"/>
</dbReference>
<feature type="compositionally biased region" description="Basic residues" evidence="8">
    <location>
        <begin position="246"/>
        <end position="259"/>
    </location>
</feature>
<dbReference type="GO" id="GO:0000462">
    <property type="term" value="P:maturation of SSU-rRNA from tricistronic rRNA transcript (SSU-rRNA, 5.8S rRNA, LSU-rRNA)"/>
    <property type="evidence" value="ECO:0007669"/>
    <property type="project" value="TreeGrafter"/>
</dbReference>
<evidence type="ECO:0000313" key="12">
    <source>
        <dbReference type="Proteomes" id="UP000320333"/>
    </source>
</evidence>
<dbReference type="PROSITE" id="PS00690">
    <property type="entry name" value="DEAH_ATP_HELICASE"/>
    <property type="match status" value="1"/>
</dbReference>
<evidence type="ECO:0000256" key="4">
    <source>
        <dbReference type="ARBA" id="ARBA00022801"/>
    </source>
</evidence>
<dbReference type="Gene3D" id="3.40.50.300">
    <property type="entry name" value="P-loop containing nucleotide triphosphate hydrolases"/>
    <property type="match status" value="3"/>
</dbReference>
<dbReference type="InterPro" id="IPR011709">
    <property type="entry name" value="DEAD-box_helicase_OB_fold"/>
</dbReference>
<dbReference type="PANTHER" id="PTHR18934">
    <property type="entry name" value="ATP-DEPENDENT RNA HELICASE"/>
    <property type="match status" value="1"/>
</dbReference>
<feature type="compositionally biased region" description="Polar residues" evidence="8">
    <location>
        <begin position="207"/>
        <end position="223"/>
    </location>
</feature>
<dbReference type="SMART" id="SM00490">
    <property type="entry name" value="HELICc"/>
    <property type="match status" value="1"/>
</dbReference>
<dbReference type="InterPro" id="IPR007502">
    <property type="entry name" value="Helicase-assoc_dom"/>
</dbReference>
<comment type="similarity">
    <text evidence="1">Belongs to the DEAD box helicase family. DEAH subfamily.</text>
</comment>
<gene>
    <name evidence="11" type="ORF">CcCBS67573_g07986</name>
</gene>
<feature type="compositionally biased region" description="Basic and acidic residues" evidence="8">
    <location>
        <begin position="677"/>
        <end position="693"/>
    </location>
</feature>
<dbReference type="GO" id="GO:0003724">
    <property type="term" value="F:RNA helicase activity"/>
    <property type="evidence" value="ECO:0007669"/>
    <property type="project" value="UniProtKB-EC"/>
</dbReference>
<keyword evidence="6" id="KW-0067">ATP-binding</keyword>
<dbReference type="Pfam" id="PF00270">
    <property type="entry name" value="DEAD"/>
    <property type="match status" value="1"/>
</dbReference>
<proteinExistence type="inferred from homology"/>
<dbReference type="EC" id="3.6.4.13" evidence="2"/>
<feature type="compositionally biased region" description="Acidic residues" evidence="8">
    <location>
        <begin position="702"/>
        <end position="712"/>
    </location>
</feature>
<dbReference type="InterPro" id="IPR027417">
    <property type="entry name" value="P-loop_NTPase"/>
</dbReference>
<feature type="compositionally biased region" description="Low complexity" evidence="8">
    <location>
        <begin position="352"/>
        <end position="370"/>
    </location>
</feature>
<dbReference type="CDD" id="cd18791">
    <property type="entry name" value="SF2_C_RHA"/>
    <property type="match status" value="1"/>
</dbReference>
<feature type="region of interest" description="Disordered" evidence="8">
    <location>
        <begin position="733"/>
        <end position="752"/>
    </location>
</feature>
<dbReference type="Pfam" id="PF23362">
    <property type="entry name" value="DHX37_C"/>
    <property type="match status" value="1"/>
</dbReference>
<dbReference type="InterPro" id="IPR001650">
    <property type="entry name" value="Helicase_C-like"/>
</dbReference>
<dbReference type="Pfam" id="PF07717">
    <property type="entry name" value="OB_NTP_bind"/>
    <property type="match status" value="1"/>
</dbReference>
<dbReference type="SMART" id="SM00487">
    <property type="entry name" value="DEXDc"/>
    <property type="match status" value="1"/>
</dbReference>
<dbReference type="GO" id="GO:0005730">
    <property type="term" value="C:nucleolus"/>
    <property type="evidence" value="ECO:0007669"/>
    <property type="project" value="TreeGrafter"/>
</dbReference>
<feature type="domain" description="Helicase C-terminal" evidence="10">
    <location>
        <begin position="730"/>
        <end position="895"/>
    </location>
</feature>
<comment type="catalytic activity">
    <reaction evidence="7">
        <text>ATP + H2O = ADP + phosphate + H(+)</text>
        <dbReference type="Rhea" id="RHEA:13065"/>
        <dbReference type="ChEBI" id="CHEBI:15377"/>
        <dbReference type="ChEBI" id="CHEBI:15378"/>
        <dbReference type="ChEBI" id="CHEBI:30616"/>
        <dbReference type="ChEBI" id="CHEBI:43474"/>
        <dbReference type="ChEBI" id="CHEBI:456216"/>
        <dbReference type="EC" id="3.6.4.13"/>
    </reaction>
</comment>
<keyword evidence="3" id="KW-0547">Nucleotide-binding</keyword>
<accession>A0A507EP95</accession>
<evidence type="ECO:0000256" key="6">
    <source>
        <dbReference type="ARBA" id="ARBA00022840"/>
    </source>
</evidence>
<evidence type="ECO:0000313" key="11">
    <source>
        <dbReference type="EMBL" id="TPX65903.1"/>
    </source>
</evidence>
<dbReference type="OrthoDB" id="10253254at2759"/>
<protein>
    <recommendedName>
        <fullName evidence="2">RNA helicase</fullName>
        <ecNumber evidence="2">3.6.4.13</ecNumber>
    </recommendedName>
</protein>
<evidence type="ECO:0000256" key="2">
    <source>
        <dbReference type="ARBA" id="ARBA00012552"/>
    </source>
</evidence>
<dbReference type="InterPro" id="IPR011545">
    <property type="entry name" value="DEAD/DEAH_box_helicase_dom"/>
</dbReference>
<feature type="region of interest" description="Disordered" evidence="8">
    <location>
        <begin position="677"/>
        <end position="712"/>
    </location>
</feature>
<feature type="region of interest" description="Disordered" evidence="8">
    <location>
        <begin position="1"/>
        <end position="22"/>
    </location>
</feature>
<feature type="region of interest" description="Disordered" evidence="8">
    <location>
        <begin position="170"/>
        <end position="372"/>
    </location>
</feature>
<dbReference type="SMART" id="SM00847">
    <property type="entry name" value="HA2"/>
    <property type="match status" value="1"/>
</dbReference>
<dbReference type="GO" id="GO:0005524">
    <property type="term" value="F:ATP binding"/>
    <property type="evidence" value="ECO:0007669"/>
    <property type="project" value="UniProtKB-KW"/>
</dbReference>
<evidence type="ECO:0000259" key="9">
    <source>
        <dbReference type="PROSITE" id="PS51192"/>
    </source>
</evidence>
<feature type="compositionally biased region" description="Acidic residues" evidence="8">
    <location>
        <begin position="175"/>
        <end position="197"/>
    </location>
</feature>
<dbReference type="InterPro" id="IPR056371">
    <property type="entry name" value="DHX37-like_C"/>
</dbReference>
<feature type="compositionally biased region" description="Basic residues" evidence="8">
    <location>
        <begin position="7"/>
        <end position="22"/>
    </location>
</feature>
<dbReference type="FunFam" id="3.40.50.300:FF:000637">
    <property type="entry name" value="ATP-dependent RNA helicase DHX37/DHR1"/>
    <property type="match status" value="1"/>
</dbReference>
<dbReference type="Gene3D" id="1.20.120.1080">
    <property type="match status" value="1"/>
</dbReference>
<keyword evidence="12" id="KW-1185">Reference proteome</keyword>
<dbReference type="PROSITE" id="PS51192">
    <property type="entry name" value="HELICASE_ATP_BIND_1"/>
    <property type="match status" value="1"/>
</dbReference>
<dbReference type="InterPro" id="IPR002464">
    <property type="entry name" value="DNA/RNA_helicase_DEAH_CS"/>
</dbReference>
<keyword evidence="4" id="KW-0378">Hydrolase</keyword>
<evidence type="ECO:0000256" key="8">
    <source>
        <dbReference type="SAM" id="MobiDB-lite"/>
    </source>
</evidence>
<dbReference type="Pfam" id="PF21010">
    <property type="entry name" value="HA2_C"/>
    <property type="match status" value="1"/>
</dbReference>
<dbReference type="GO" id="GO:0003723">
    <property type="term" value="F:RNA binding"/>
    <property type="evidence" value="ECO:0007669"/>
    <property type="project" value="TreeGrafter"/>
</dbReference>